<dbReference type="Proteomes" id="UP000009376">
    <property type="component" value="Unassembled WGS sequence"/>
</dbReference>
<gene>
    <name evidence="1" type="ORF">BJBARM5_0200</name>
</gene>
<dbReference type="Gene3D" id="1.50.10.10">
    <property type="match status" value="1"/>
</dbReference>
<sequence>MDKNSSMVKLEEALTDDRIENIKKVTKEVKRHFIPYNDLVKTAASTKYPAYNLMWNRDSAYSAIYLNIFINNSRNSDLYDIIKEDLIELDELNSRLINTLWEALDFEVKKIQMGGYDRDISGNRSKIGINHILSRFDVDNEGVKRAPNDVNEAITTRSWTMQYDSAPLILLATEEYLKNHDANKIEKSIDIIKKDLDFIVQYIYNFHKTPCADAWEQYYYYQKENTVNGPLYVGKTIDSYTVSSVYRGIKSSKEIAKMLKIEIKDVDENQVIDFLRSNFVFSDEKRGTFLAKSKIEFGEVMPSIGAEEIEIFSTFIPQDLEEYRKNTLKVIENELFDGEFLPIRYRFFGKYRNILDRYFGRGQWFHLGLQYAMYLKENGNYEEADNIIKYIESKIGADGTIPEQEVITRKLVDDPDKFFEKNGNKTIECLFWAETAYLAAASKLRV</sequence>
<dbReference type="InterPro" id="IPR008928">
    <property type="entry name" value="6-hairpin_glycosidase_sf"/>
</dbReference>
<dbReference type="EMBL" id="GG745547">
    <property type="protein sequence ID" value="EFD93044.1"/>
    <property type="molecule type" value="Genomic_DNA"/>
</dbReference>
<reference evidence="1 2" key="1">
    <citation type="journal article" date="2010" name="Proc. Natl. Acad. Sci. U.S.A.">
        <title>Enigmatic, ultrasmall, uncultivated Archaea.</title>
        <authorList>
            <person name="Baker B.J."/>
            <person name="Comolli L.R."/>
            <person name="Dick G.J."/>
            <person name="Hauser L.J."/>
            <person name="Hyatt D."/>
            <person name="Dill B.D."/>
            <person name="Land M.L."/>
            <person name="Verberkmoes N.C."/>
            <person name="Hettich R.L."/>
            <person name="Banfield J.F."/>
        </authorList>
    </citation>
    <scope>NUCLEOTIDE SEQUENCE [LARGE SCALE GENOMIC DNA]</scope>
</reference>
<name>D6GUQ4_PARA5</name>
<dbReference type="InterPro" id="IPR012341">
    <property type="entry name" value="6hp_glycosidase-like_sf"/>
</dbReference>
<accession>D6GUQ4</accession>
<evidence type="ECO:0000313" key="2">
    <source>
        <dbReference type="Proteomes" id="UP000009376"/>
    </source>
</evidence>
<proteinExistence type="predicted"/>
<evidence type="ECO:0000313" key="1">
    <source>
        <dbReference type="EMBL" id="EFD93044.1"/>
    </source>
</evidence>
<dbReference type="AlphaFoldDB" id="D6GUQ4"/>
<dbReference type="SUPFAM" id="SSF48208">
    <property type="entry name" value="Six-hairpin glycosidases"/>
    <property type="match status" value="1"/>
</dbReference>
<organism evidence="1 2">
    <name type="scientific">Candidatus Parvarchaeum acidophilus ARMAN-5</name>
    <dbReference type="NCBI Taxonomy" id="662762"/>
    <lineage>
        <taxon>Archaea</taxon>
        <taxon>Candidatus Parvarchaeota</taxon>
        <taxon>Candidatus Parvarchaeum</taxon>
    </lineage>
</organism>
<dbReference type="GO" id="GO:0005975">
    <property type="term" value="P:carbohydrate metabolic process"/>
    <property type="evidence" value="ECO:0007669"/>
    <property type="project" value="InterPro"/>
</dbReference>
<evidence type="ECO:0008006" key="3">
    <source>
        <dbReference type="Google" id="ProtNLM"/>
    </source>
</evidence>
<protein>
    <recommendedName>
        <fullName evidence="3">Glycoside hydrolase 15-related protein</fullName>
    </recommendedName>
</protein>